<dbReference type="InterPro" id="IPR007867">
    <property type="entry name" value="GMC_OxRtase_C"/>
</dbReference>
<evidence type="ECO:0000313" key="10">
    <source>
        <dbReference type="Proteomes" id="UP000092659"/>
    </source>
</evidence>
<dbReference type="Proteomes" id="UP000092659">
    <property type="component" value="Chromosome"/>
</dbReference>
<comment type="cofactor">
    <cofactor evidence="1">
        <name>FAD</name>
        <dbReference type="ChEBI" id="CHEBI:57692"/>
    </cofactor>
</comment>
<dbReference type="EMBL" id="CP016279">
    <property type="protein sequence ID" value="ANP54850.1"/>
    <property type="molecule type" value="Genomic_DNA"/>
</dbReference>
<dbReference type="SUPFAM" id="SSF51905">
    <property type="entry name" value="FAD/NAD(P)-binding domain"/>
    <property type="match status" value="1"/>
</dbReference>
<dbReference type="PANTHER" id="PTHR42784">
    <property type="entry name" value="PYRANOSE 2-OXIDASE"/>
    <property type="match status" value="1"/>
</dbReference>
<dbReference type="EMBL" id="JAGGLP010000003">
    <property type="protein sequence ID" value="MBP2048569.1"/>
    <property type="molecule type" value="Genomic_DNA"/>
</dbReference>
<evidence type="ECO:0000256" key="1">
    <source>
        <dbReference type="ARBA" id="ARBA00001974"/>
    </source>
</evidence>
<evidence type="ECO:0000313" key="11">
    <source>
        <dbReference type="Proteomes" id="UP001519309"/>
    </source>
</evidence>
<name>A0A1B1B7P4_9ACTN</name>
<sequence length="646" mass="69781">MTVTTTGCAVDGRRYDVIVVGSGWAGSLVARHLGRQGWQVLVLEAGNGGTETWAGYQDSVDTFSSAVIKVPNAAYRPNAAAPFPDVLDLHPTAEPPGYTATGHFVQTGPLPYGTDYVRALGGAAMHWLGAIPRMHPEDYATRDRYRYGRNWPVTAGEMERHVREAELLIGSAGDATAQWRLGVVPDPDYEYPMEEIPWSHQDWMFQDRLDGRAVRDVVAGEDYTLRVYGLPQGRNSTPNPLFAGGRGYRPRGAVGLPNFGERCVGNSSCTPICPVQAKSSPLRLQQDFTDSVHLATRCVVSRVLPGRGDSVRGVEFREYGDPATPVSTPYTAEADIVVLAAHAIENAVLLLASEMANSSGYVGCHLMDHPTMLAWARMPQGEPVGPFRGPGHTTGLECFRFGAGRGRRAPFRIEIGNWGWGWATGAPFSNVGAMLGLGGDAKGEIKEEGIFGPELRHRLGDEINRQVQLQIAVEQHADPANRVTIDPRGHRDGVGNPRPILHYDLDKQVRDGVFAARKVSQQIFAALGVEKDFTDHGPQGGVAPLGHFRHQVEPGGEVLDLAYHGAGHGAGTHIMGSRPGSSVVDSYQRTHDHPNLFAVGCGSMPSIGTSNPTLTMAALALRSAEKIHRDLAELHQPVTHATEGTR</sequence>
<keyword evidence="11" id="KW-1185">Reference proteome</keyword>
<evidence type="ECO:0000256" key="2">
    <source>
        <dbReference type="ARBA" id="ARBA00010790"/>
    </source>
</evidence>
<gene>
    <name evidence="8" type="ORF">AVL59_39340</name>
    <name evidence="9" type="ORF">J2Z21_001494</name>
</gene>
<keyword evidence="5" id="KW-0560">Oxidoreductase</keyword>
<evidence type="ECO:0000256" key="5">
    <source>
        <dbReference type="ARBA" id="ARBA00023002"/>
    </source>
</evidence>
<dbReference type="Pfam" id="PF00732">
    <property type="entry name" value="GMC_oxred_N"/>
    <property type="match status" value="1"/>
</dbReference>
<dbReference type="InterPro" id="IPR000172">
    <property type="entry name" value="GMC_OxRdtase_N"/>
</dbReference>
<evidence type="ECO:0000259" key="7">
    <source>
        <dbReference type="Pfam" id="PF05199"/>
    </source>
</evidence>
<feature type="domain" description="Glucose-methanol-choline oxidoreductase N-terminal" evidence="6">
    <location>
        <begin position="267"/>
        <end position="370"/>
    </location>
</feature>
<organism evidence="8 10">
    <name type="scientific">Streptomyces griseochromogenes</name>
    <dbReference type="NCBI Taxonomy" id="68214"/>
    <lineage>
        <taxon>Bacteria</taxon>
        <taxon>Bacillati</taxon>
        <taxon>Actinomycetota</taxon>
        <taxon>Actinomycetes</taxon>
        <taxon>Kitasatosporales</taxon>
        <taxon>Streptomycetaceae</taxon>
        <taxon>Streptomyces</taxon>
    </lineage>
</organism>
<evidence type="ECO:0000256" key="3">
    <source>
        <dbReference type="ARBA" id="ARBA00022630"/>
    </source>
</evidence>
<dbReference type="STRING" id="68214.AVL59_39340"/>
<proteinExistence type="inferred from homology"/>
<dbReference type="PANTHER" id="PTHR42784:SF1">
    <property type="entry name" value="PYRANOSE 2-OXIDASE"/>
    <property type="match status" value="1"/>
</dbReference>
<dbReference type="Gene3D" id="3.50.50.60">
    <property type="entry name" value="FAD/NAD(P)-binding domain"/>
    <property type="match status" value="2"/>
</dbReference>
<reference evidence="9 11" key="2">
    <citation type="submission" date="2021-03" db="EMBL/GenBank/DDBJ databases">
        <title>Genomic Encyclopedia of Type Strains, Phase IV (KMG-IV): sequencing the most valuable type-strain genomes for metagenomic binning, comparative biology and taxonomic classification.</title>
        <authorList>
            <person name="Goeker M."/>
        </authorList>
    </citation>
    <scope>NUCLEOTIDE SEQUENCE [LARGE SCALE GENOMIC DNA]</scope>
    <source>
        <strain evidence="9 11">DSM 40499</strain>
    </source>
</reference>
<accession>A0A1B1B7P4</accession>
<dbReference type="KEGG" id="sgs:AVL59_39340"/>
<evidence type="ECO:0000313" key="9">
    <source>
        <dbReference type="EMBL" id="MBP2048569.1"/>
    </source>
</evidence>
<evidence type="ECO:0000256" key="4">
    <source>
        <dbReference type="ARBA" id="ARBA00022827"/>
    </source>
</evidence>
<keyword evidence="4" id="KW-0274">FAD</keyword>
<dbReference type="RefSeq" id="WP_067314148.1">
    <property type="nucleotide sequence ID" value="NZ_CP016279.1"/>
</dbReference>
<evidence type="ECO:0000259" key="6">
    <source>
        <dbReference type="Pfam" id="PF00732"/>
    </source>
</evidence>
<comment type="similarity">
    <text evidence="2">Belongs to the GMC oxidoreductase family.</text>
</comment>
<dbReference type="GO" id="GO:0016614">
    <property type="term" value="F:oxidoreductase activity, acting on CH-OH group of donors"/>
    <property type="evidence" value="ECO:0007669"/>
    <property type="project" value="InterPro"/>
</dbReference>
<reference evidence="8 10" key="1">
    <citation type="submission" date="2016-06" db="EMBL/GenBank/DDBJ databases">
        <title>Complete genome sequence of Streptomyces griseochromogenes ATCC 14511, the Blasticidin S producer.</title>
        <authorList>
            <person name="Wu L."/>
        </authorList>
    </citation>
    <scope>NUCLEOTIDE SEQUENCE [LARGE SCALE GENOMIC DNA]</scope>
    <source>
        <strain evidence="8 10">ATCC 14511</strain>
    </source>
</reference>
<feature type="domain" description="Glucose-methanol-choline oxidoreductase C-terminal" evidence="7">
    <location>
        <begin position="480"/>
        <end position="620"/>
    </location>
</feature>
<dbReference type="OrthoDB" id="9798604at2"/>
<dbReference type="InterPro" id="IPR036188">
    <property type="entry name" value="FAD/NAD-bd_sf"/>
</dbReference>
<dbReference type="AlphaFoldDB" id="A0A1B1B7P4"/>
<evidence type="ECO:0000313" key="8">
    <source>
        <dbReference type="EMBL" id="ANP54850.1"/>
    </source>
</evidence>
<protein>
    <submittedName>
        <fullName evidence="9">Choline dehydrogenase-like flavoprotein</fullName>
    </submittedName>
</protein>
<dbReference type="InterPro" id="IPR051473">
    <property type="entry name" value="P2Ox-like"/>
</dbReference>
<dbReference type="Pfam" id="PF05199">
    <property type="entry name" value="GMC_oxred_C"/>
    <property type="match status" value="1"/>
</dbReference>
<dbReference type="GO" id="GO:0050660">
    <property type="term" value="F:flavin adenine dinucleotide binding"/>
    <property type="evidence" value="ECO:0007669"/>
    <property type="project" value="InterPro"/>
</dbReference>
<keyword evidence="3" id="KW-0285">Flavoprotein</keyword>
<dbReference type="Proteomes" id="UP001519309">
    <property type="component" value="Unassembled WGS sequence"/>
</dbReference>